<evidence type="ECO:0000256" key="1">
    <source>
        <dbReference type="ARBA" id="ARBA00004173"/>
    </source>
</evidence>
<evidence type="ECO:0000313" key="9">
    <source>
        <dbReference type="Proteomes" id="UP000279259"/>
    </source>
</evidence>
<dbReference type="Proteomes" id="UP000279259">
    <property type="component" value="Unassembled WGS sequence"/>
</dbReference>
<name>A0A427YQ93_9TREE</name>
<reference evidence="8 9" key="1">
    <citation type="submission" date="2018-11" db="EMBL/GenBank/DDBJ databases">
        <title>Genome sequence of Saitozyma podzolica DSM 27192.</title>
        <authorList>
            <person name="Aliyu H."/>
            <person name="Gorte O."/>
            <person name="Ochsenreither K."/>
        </authorList>
    </citation>
    <scope>NUCLEOTIDE SEQUENCE [LARGE SCALE GENOMIC DNA]</scope>
    <source>
        <strain evidence="8 9">DSM 27192</strain>
    </source>
</reference>
<comment type="caution">
    <text evidence="8">The sequence shown here is derived from an EMBL/GenBank/DDBJ whole genome shotgun (WGS) entry which is preliminary data.</text>
</comment>
<dbReference type="GO" id="GO:0005840">
    <property type="term" value="C:ribosome"/>
    <property type="evidence" value="ECO:0007669"/>
    <property type="project" value="UniProtKB-KW"/>
</dbReference>
<sequence length="166" mass="18359">MAPPTIPSNLPAILSSLRSSIFGTVSNPSASRTGAKYLRRRLAGPSLLRYYPKTLNLTALNAATPYNRYANWEGHNPATFQQISTARAGSQGQAEKWGEMTWRNSGMQRIGAVTEEGWKEVDRVKGAGWLDDAKERVRAEEVSMKKRAGKGPPKKGQGKRSQMKKR</sequence>
<evidence type="ECO:0000256" key="3">
    <source>
        <dbReference type="ARBA" id="ARBA00022980"/>
    </source>
</evidence>
<keyword evidence="5" id="KW-0687">Ribonucleoprotein</keyword>
<dbReference type="EMBL" id="RSCD01000004">
    <property type="protein sequence ID" value="RSH93261.1"/>
    <property type="molecule type" value="Genomic_DNA"/>
</dbReference>
<proteinExistence type="inferred from homology"/>
<keyword evidence="9" id="KW-1185">Reference proteome</keyword>
<evidence type="ECO:0000256" key="4">
    <source>
        <dbReference type="ARBA" id="ARBA00023128"/>
    </source>
</evidence>
<dbReference type="PANTHER" id="PTHR13362">
    <property type="entry name" value="MITOCHONDRIAL RIBOSOMAL PROTEIN S33"/>
    <property type="match status" value="1"/>
</dbReference>
<dbReference type="Pfam" id="PF08293">
    <property type="entry name" value="MRP-S33"/>
    <property type="match status" value="1"/>
</dbReference>
<evidence type="ECO:0000256" key="6">
    <source>
        <dbReference type="ARBA" id="ARBA00035132"/>
    </source>
</evidence>
<evidence type="ECO:0000256" key="5">
    <source>
        <dbReference type="ARBA" id="ARBA00023274"/>
    </source>
</evidence>
<accession>A0A427YQ93</accession>
<dbReference type="AlphaFoldDB" id="A0A427YQ93"/>
<organism evidence="8 9">
    <name type="scientific">Saitozyma podzolica</name>
    <dbReference type="NCBI Taxonomy" id="1890683"/>
    <lineage>
        <taxon>Eukaryota</taxon>
        <taxon>Fungi</taxon>
        <taxon>Dikarya</taxon>
        <taxon>Basidiomycota</taxon>
        <taxon>Agaricomycotina</taxon>
        <taxon>Tremellomycetes</taxon>
        <taxon>Tremellales</taxon>
        <taxon>Trimorphomycetaceae</taxon>
        <taxon>Saitozyma</taxon>
    </lineage>
</organism>
<comment type="similarity">
    <text evidence="2">Belongs to the mitochondrion-specific ribosomal protein mS33 family.</text>
</comment>
<protein>
    <recommendedName>
        <fullName evidence="6">Small ribosomal subunit protein mS33</fullName>
    </recommendedName>
</protein>
<dbReference type="OrthoDB" id="2257454at2759"/>
<dbReference type="InterPro" id="IPR013219">
    <property type="entry name" value="Ribosomal_mS33"/>
</dbReference>
<keyword evidence="4" id="KW-0496">Mitochondrion</keyword>
<keyword evidence="3" id="KW-0689">Ribosomal protein</keyword>
<comment type="subcellular location">
    <subcellularLocation>
        <location evidence="1">Mitochondrion</location>
    </subcellularLocation>
</comment>
<feature type="region of interest" description="Disordered" evidence="7">
    <location>
        <begin position="129"/>
        <end position="166"/>
    </location>
</feature>
<dbReference type="STRING" id="1890683.A0A427YQ93"/>
<dbReference type="GO" id="GO:1990904">
    <property type="term" value="C:ribonucleoprotein complex"/>
    <property type="evidence" value="ECO:0007669"/>
    <property type="project" value="UniProtKB-KW"/>
</dbReference>
<evidence type="ECO:0000256" key="2">
    <source>
        <dbReference type="ARBA" id="ARBA00008970"/>
    </source>
</evidence>
<feature type="compositionally biased region" description="Basic residues" evidence="7">
    <location>
        <begin position="145"/>
        <end position="166"/>
    </location>
</feature>
<evidence type="ECO:0000313" key="8">
    <source>
        <dbReference type="EMBL" id="RSH93261.1"/>
    </source>
</evidence>
<dbReference type="GO" id="GO:0005739">
    <property type="term" value="C:mitochondrion"/>
    <property type="evidence" value="ECO:0007669"/>
    <property type="project" value="UniProtKB-SubCell"/>
</dbReference>
<feature type="compositionally biased region" description="Basic and acidic residues" evidence="7">
    <location>
        <begin position="129"/>
        <end position="144"/>
    </location>
</feature>
<evidence type="ECO:0000256" key="7">
    <source>
        <dbReference type="SAM" id="MobiDB-lite"/>
    </source>
</evidence>
<gene>
    <name evidence="8" type="ORF">EHS25_007615</name>
</gene>
<dbReference type="PANTHER" id="PTHR13362:SF2">
    <property type="entry name" value="SMALL RIBOSOMAL SUBUNIT PROTEIN MS33"/>
    <property type="match status" value="1"/>
</dbReference>